<dbReference type="NCBIfam" id="TIGR01961">
    <property type="entry name" value="NuoC_fam"/>
    <property type="match status" value="1"/>
</dbReference>
<dbReference type="EC" id="7.1.1.-" evidence="3"/>
<gene>
    <name evidence="3" type="primary">nuoC</name>
    <name evidence="7" type="ORF">MELA_00385</name>
</gene>
<comment type="catalytic activity">
    <reaction evidence="3 5">
        <text>a quinone + NADH + 5 H(+)(in) = a quinol + NAD(+) + 4 H(+)(out)</text>
        <dbReference type="Rhea" id="RHEA:57888"/>
        <dbReference type="ChEBI" id="CHEBI:15378"/>
        <dbReference type="ChEBI" id="CHEBI:24646"/>
        <dbReference type="ChEBI" id="CHEBI:57540"/>
        <dbReference type="ChEBI" id="CHEBI:57945"/>
        <dbReference type="ChEBI" id="CHEBI:132124"/>
    </reaction>
</comment>
<protein>
    <recommendedName>
        <fullName evidence="3">NADH-quinone oxidoreductase subunit C</fullName>
        <ecNumber evidence="3">7.1.1.-</ecNumber>
    </recommendedName>
    <alternativeName>
        <fullName evidence="3">NADH dehydrogenase I subunit C</fullName>
    </alternativeName>
    <alternativeName>
        <fullName evidence="3">NDH-1 subunit C</fullName>
    </alternativeName>
</protein>
<evidence type="ECO:0000256" key="5">
    <source>
        <dbReference type="RuleBase" id="RU003582"/>
    </source>
</evidence>
<keyword evidence="2 3" id="KW-0813">Transport</keyword>
<comment type="subcellular location">
    <subcellularLocation>
        <location evidence="3">Cell membrane</location>
        <topology evidence="3">Peripheral membrane protein</topology>
        <orientation evidence="3">Cytoplasmic side</orientation>
    </subcellularLocation>
</comment>
<dbReference type="SUPFAM" id="SSF143243">
    <property type="entry name" value="Nqo5-like"/>
    <property type="match status" value="1"/>
</dbReference>
<dbReference type="Gene3D" id="3.30.460.80">
    <property type="entry name" value="NADH:ubiquinone oxidoreductase, 30kDa subunit"/>
    <property type="match status" value="1"/>
</dbReference>
<dbReference type="PANTHER" id="PTHR10884:SF14">
    <property type="entry name" value="NADH DEHYDROGENASE [UBIQUINONE] IRON-SULFUR PROTEIN 3, MITOCHONDRIAL"/>
    <property type="match status" value="1"/>
</dbReference>
<dbReference type="PANTHER" id="PTHR10884">
    <property type="entry name" value="NADH DEHYDROGENASE UBIQUINONE IRON-SULFUR PROTEIN 3"/>
    <property type="match status" value="1"/>
</dbReference>
<sequence length="168" mass="19452">MGHVKGAEENLTVSKLREQLPEAALSSRDFRNETTLLVRSGDLIRICRYLKEDPGLLYDFLSDLTAVDRLGDHPRFEVVHHLYSLQYKRRIRLKVQVEEGEAVPSVTSVWGAADWPEREVFDMFGIRFEGHPDLRRILMPEEWEGFPLRKDYPVQASPKWWEEGATGG</sequence>
<evidence type="ECO:0000256" key="4">
    <source>
        <dbReference type="RuleBase" id="RU003456"/>
    </source>
</evidence>
<dbReference type="EMBL" id="CABIKM010000005">
    <property type="protein sequence ID" value="VUZ84021.1"/>
    <property type="molecule type" value="Genomic_DNA"/>
</dbReference>
<dbReference type="InterPro" id="IPR001268">
    <property type="entry name" value="NADH_UbQ_OxRdtase_30kDa_su"/>
</dbReference>
<dbReference type="GO" id="GO:0008137">
    <property type="term" value="F:NADH dehydrogenase (ubiquinone) activity"/>
    <property type="evidence" value="ECO:0007669"/>
    <property type="project" value="InterPro"/>
</dbReference>
<evidence type="ECO:0000256" key="2">
    <source>
        <dbReference type="ARBA" id="ARBA00022448"/>
    </source>
</evidence>
<evidence type="ECO:0000256" key="1">
    <source>
        <dbReference type="ARBA" id="ARBA00007569"/>
    </source>
</evidence>
<keyword evidence="3 4" id="KW-1278">Translocase</keyword>
<dbReference type="InterPro" id="IPR010218">
    <property type="entry name" value="NADH_DH_suC"/>
</dbReference>
<keyword evidence="3" id="KW-0830">Ubiquinone</keyword>
<comment type="subunit">
    <text evidence="3">NDH-1 is composed of 14 different subunits. Subunits NuoB, C, D, E, F, and G constitute the peripheral sector of the complex.</text>
</comment>
<keyword evidence="8" id="KW-1185">Reference proteome</keyword>
<dbReference type="Pfam" id="PF00329">
    <property type="entry name" value="Complex1_30kDa"/>
    <property type="match status" value="1"/>
</dbReference>
<dbReference type="HAMAP" id="MF_01357">
    <property type="entry name" value="NDH1_NuoC"/>
    <property type="match status" value="1"/>
</dbReference>
<dbReference type="GO" id="GO:0005886">
    <property type="term" value="C:plasma membrane"/>
    <property type="evidence" value="ECO:0007669"/>
    <property type="project" value="UniProtKB-SubCell"/>
</dbReference>
<dbReference type="AlphaFoldDB" id="A0A564ZF99"/>
<accession>A0A564ZF99</accession>
<dbReference type="InterPro" id="IPR020396">
    <property type="entry name" value="NADH_UbQ_OxRdtase_CS"/>
</dbReference>
<comment type="similarity">
    <text evidence="1 3 4">Belongs to the complex I 30 kDa subunit family.</text>
</comment>
<organism evidence="7 8">
    <name type="scientific">Candidatus Methylomirabilis lanthanidiphila</name>
    <dbReference type="NCBI Taxonomy" id="2211376"/>
    <lineage>
        <taxon>Bacteria</taxon>
        <taxon>Candidatus Methylomirabilota</taxon>
        <taxon>Candidatus Methylomirabilia</taxon>
        <taxon>Candidatus Methylomirabilales</taxon>
        <taxon>Candidatus Methylomirabilaceae</taxon>
        <taxon>Candidatus Methylomirabilis</taxon>
    </lineage>
</organism>
<dbReference type="GO" id="GO:0048038">
    <property type="term" value="F:quinone binding"/>
    <property type="evidence" value="ECO:0007669"/>
    <property type="project" value="UniProtKB-KW"/>
</dbReference>
<dbReference type="PROSITE" id="PS00542">
    <property type="entry name" value="COMPLEX1_30K"/>
    <property type="match status" value="1"/>
</dbReference>
<feature type="domain" description="NADH:ubiquinone oxidoreductase 30kDa subunit" evidence="6">
    <location>
        <begin position="38"/>
        <end position="156"/>
    </location>
</feature>
<dbReference type="GO" id="GO:0050136">
    <property type="term" value="F:NADH dehydrogenase (quinone) (non-electrogenic) activity"/>
    <property type="evidence" value="ECO:0007669"/>
    <property type="project" value="UniProtKB-UniRule"/>
</dbReference>
<evidence type="ECO:0000259" key="6">
    <source>
        <dbReference type="Pfam" id="PF00329"/>
    </source>
</evidence>
<evidence type="ECO:0000256" key="3">
    <source>
        <dbReference type="HAMAP-Rule" id="MF_01357"/>
    </source>
</evidence>
<keyword evidence="3" id="KW-0472">Membrane</keyword>
<keyword evidence="3" id="KW-1003">Cell membrane</keyword>
<name>A0A564ZF99_9BACT</name>
<dbReference type="InterPro" id="IPR037232">
    <property type="entry name" value="NADH_quin_OxRdtase_su_C/D-like"/>
</dbReference>
<proteinExistence type="inferred from homology"/>
<keyword evidence="3 5" id="KW-0874">Quinone</keyword>
<keyword evidence="3 4" id="KW-0520">NAD</keyword>
<keyword evidence="7" id="KW-0560">Oxidoreductase</keyword>
<evidence type="ECO:0000313" key="7">
    <source>
        <dbReference type="EMBL" id="VUZ84021.1"/>
    </source>
</evidence>
<evidence type="ECO:0000313" key="8">
    <source>
        <dbReference type="Proteomes" id="UP000334340"/>
    </source>
</evidence>
<dbReference type="Proteomes" id="UP000334340">
    <property type="component" value="Unassembled WGS sequence"/>
</dbReference>
<reference evidence="7 8" key="1">
    <citation type="submission" date="2019-07" db="EMBL/GenBank/DDBJ databases">
        <authorList>
            <person name="Cremers G."/>
        </authorList>
    </citation>
    <scope>NUCLEOTIDE SEQUENCE [LARGE SCALE GENOMIC DNA]</scope>
</reference>
<comment type="function">
    <text evidence="3">NDH-1 shuttles electrons from NADH, via FMN and iron-sulfur (Fe-S) centers, to quinones in the respiratory chain. The immediate electron acceptor for the enzyme in this species is believed to be ubiquinone. Couples the redox reaction to proton translocation (for every two electrons transferred, four hydrogen ions are translocated across the cytoplasmic membrane), and thus conserves the redox energy in a proton gradient.</text>
</comment>